<dbReference type="InterPro" id="IPR036890">
    <property type="entry name" value="HATPase_C_sf"/>
</dbReference>
<feature type="domain" description="PAS" evidence="10">
    <location>
        <begin position="167"/>
        <end position="222"/>
    </location>
</feature>
<dbReference type="RefSeq" id="WP_011640471.1">
    <property type="nucleotide sequence ID" value="NC_008346.1"/>
</dbReference>
<dbReference type="eggNOG" id="COG3852">
    <property type="taxonomic scope" value="Bacteria"/>
</dbReference>
<sequence length="493" mass="55847">MVGASIDITARKKVEASLFESQQKFAKVFYSNPDIMTISTIKEGRYIEVNDAFVAISGYERHEVIGRSVIDLNILVYPEERDMVIKQIQEKGRVRDFEIELRSKYGKIGTLLVSGEIMDLNGEEYLITTTRDITERKRMEEALRLSEECLFKAFNTSPFIMTITTLEEGRFIKANQAFARIVGYDYEEVIGRTSLEIGFWLNPLERDLLKQSILARQSVRDMEIVFGNIRGEQRLGLLSAEGLDINGQACLLSVLTDITELRRMEVEMSRLDRLNLVGEMAASIGHEIRNPMTTVRGYLQIMRENKVYIQELEYFDLMIEELDRANAIITDFLSLAKNKMVDMKPGDLNAIINKLLPLIQAKALSKDQYIKLELGDIPYLLLDNKEIQQLILNLVNNGLESMSLPGYVTIKTYMEDEAVILAVQDQGKGIDPSLLDKLGTPFLTTKENGTGLGLAVCYRIAVQHNAKIDVETSADGTTFYLRFPSETGEEPMT</sequence>
<dbReference type="SUPFAM" id="SSF55785">
    <property type="entry name" value="PYP-like sensor domain (PAS domain)"/>
    <property type="match status" value="2"/>
</dbReference>
<dbReference type="SMART" id="SM00388">
    <property type="entry name" value="HisKA"/>
    <property type="match status" value="1"/>
</dbReference>
<evidence type="ECO:0000259" key="11">
    <source>
        <dbReference type="PROSITE" id="PS50113"/>
    </source>
</evidence>
<dbReference type="SUPFAM" id="SSF55874">
    <property type="entry name" value="ATPase domain of HSP90 chaperone/DNA topoisomerase II/histidine kinase"/>
    <property type="match status" value="1"/>
</dbReference>
<dbReference type="Proteomes" id="UP000001968">
    <property type="component" value="Chromosome"/>
</dbReference>
<dbReference type="SUPFAM" id="SSF47384">
    <property type="entry name" value="Homodimeric domain of signal transducing histidine kinase"/>
    <property type="match status" value="1"/>
</dbReference>
<proteinExistence type="predicted"/>
<dbReference type="InterPro" id="IPR000700">
    <property type="entry name" value="PAS-assoc_C"/>
</dbReference>
<keyword evidence="13" id="KW-1185">Reference proteome</keyword>
<keyword evidence="6 12" id="KW-0418">Kinase</keyword>
<dbReference type="Gene3D" id="3.30.565.10">
    <property type="entry name" value="Histidine kinase-like ATPase, C-terminal domain"/>
    <property type="match status" value="1"/>
</dbReference>
<dbReference type="SMART" id="SM00387">
    <property type="entry name" value="HATPase_c"/>
    <property type="match status" value="1"/>
</dbReference>
<dbReference type="CDD" id="cd00082">
    <property type="entry name" value="HisKA"/>
    <property type="match status" value="1"/>
</dbReference>
<evidence type="ECO:0000256" key="7">
    <source>
        <dbReference type="ARBA" id="ARBA00022840"/>
    </source>
</evidence>
<evidence type="ECO:0000256" key="2">
    <source>
        <dbReference type="ARBA" id="ARBA00012438"/>
    </source>
</evidence>
<keyword evidence="4 12" id="KW-0808">Transferase</keyword>
<dbReference type="Pfam" id="PF02518">
    <property type="entry name" value="HATPase_c"/>
    <property type="match status" value="1"/>
</dbReference>
<dbReference type="Pfam" id="PF00512">
    <property type="entry name" value="HisKA"/>
    <property type="match status" value="1"/>
</dbReference>
<dbReference type="InterPro" id="IPR035965">
    <property type="entry name" value="PAS-like_dom_sf"/>
</dbReference>
<dbReference type="InterPro" id="IPR036097">
    <property type="entry name" value="HisK_dim/P_sf"/>
</dbReference>
<dbReference type="PROSITE" id="PS50113">
    <property type="entry name" value="PAC"/>
    <property type="match status" value="2"/>
</dbReference>
<dbReference type="InterPro" id="IPR003661">
    <property type="entry name" value="HisK_dim/P_dom"/>
</dbReference>
<dbReference type="Gene3D" id="1.10.287.130">
    <property type="match status" value="1"/>
</dbReference>
<protein>
    <recommendedName>
        <fullName evidence="2">histidine kinase</fullName>
        <ecNumber evidence="2">2.7.13.3</ecNumber>
    </recommendedName>
</protein>
<dbReference type="HOGENOM" id="CLU_000445_114_39_9"/>
<evidence type="ECO:0000256" key="8">
    <source>
        <dbReference type="ARBA" id="ARBA00023012"/>
    </source>
</evidence>
<dbReference type="Gene3D" id="3.30.450.20">
    <property type="entry name" value="PAS domain"/>
    <property type="match status" value="2"/>
</dbReference>
<keyword evidence="5" id="KW-0547">Nucleotide-binding</keyword>
<feature type="domain" description="PAS" evidence="10">
    <location>
        <begin position="43"/>
        <end position="90"/>
    </location>
</feature>
<dbReference type="PROSITE" id="PS50109">
    <property type="entry name" value="HIS_KIN"/>
    <property type="match status" value="1"/>
</dbReference>
<evidence type="ECO:0000256" key="1">
    <source>
        <dbReference type="ARBA" id="ARBA00000085"/>
    </source>
</evidence>
<dbReference type="PRINTS" id="PR00344">
    <property type="entry name" value="BCTRLSENSOR"/>
</dbReference>
<evidence type="ECO:0000256" key="4">
    <source>
        <dbReference type="ARBA" id="ARBA00022679"/>
    </source>
</evidence>
<dbReference type="CDD" id="cd00130">
    <property type="entry name" value="PAS"/>
    <property type="match status" value="2"/>
</dbReference>
<dbReference type="PANTHER" id="PTHR43065:SF46">
    <property type="entry name" value="C4-DICARBOXYLATE TRANSPORT SENSOR PROTEIN DCTB"/>
    <property type="match status" value="1"/>
</dbReference>
<evidence type="ECO:0000256" key="5">
    <source>
        <dbReference type="ARBA" id="ARBA00022741"/>
    </source>
</evidence>
<dbReference type="InterPro" id="IPR005467">
    <property type="entry name" value="His_kinase_dom"/>
</dbReference>
<gene>
    <name evidence="12" type="ordered locus">Swol_1054</name>
</gene>
<dbReference type="EC" id="2.7.13.3" evidence="2"/>
<dbReference type="GO" id="GO:0005524">
    <property type="term" value="F:ATP binding"/>
    <property type="evidence" value="ECO:0007669"/>
    <property type="project" value="UniProtKB-KW"/>
</dbReference>
<dbReference type="KEGG" id="swo:Swol_1054"/>
<dbReference type="PROSITE" id="PS50112">
    <property type="entry name" value="PAS"/>
    <property type="match status" value="2"/>
</dbReference>
<dbReference type="InterPro" id="IPR004358">
    <property type="entry name" value="Sig_transdc_His_kin-like_C"/>
</dbReference>
<dbReference type="STRING" id="335541.Swol_1054"/>
<evidence type="ECO:0000313" key="13">
    <source>
        <dbReference type="Proteomes" id="UP000001968"/>
    </source>
</evidence>
<dbReference type="GO" id="GO:0000155">
    <property type="term" value="F:phosphorelay sensor kinase activity"/>
    <property type="evidence" value="ECO:0007669"/>
    <property type="project" value="InterPro"/>
</dbReference>
<comment type="catalytic activity">
    <reaction evidence="1">
        <text>ATP + protein L-histidine = ADP + protein N-phospho-L-histidine.</text>
        <dbReference type="EC" id="2.7.13.3"/>
    </reaction>
</comment>
<dbReference type="SMART" id="SM00091">
    <property type="entry name" value="PAS"/>
    <property type="match status" value="2"/>
</dbReference>
<feature type="domain" description="PAC" evidence="11">
    <location>
        <begin position="1"/>
        <end position="20"/>
    </location>
</feature>
<dbReference type="Pfam" id="PF13426">
    <property type="entry name" value="PAS_9"/>
    <property type="match status" value="2"/>
</dbReference>
<feature type="domain" description="PAC" evidence="11">
    <location>
        <begin position="95"/>
        <end position="145"/>
    </location>
</feature>
<dbReference type="EMBL" id="CP000448">
    <property type="protein sequence ID" value="ABI68366.1"/>
    <property type="molecule type" value="Genomic_DNA"/>
</dbReference>
<dbReference type="NCBIfam" id="TIGR00229">
    <property type="entry name" value="sensory_box"/>
    <property type="match status" value="2"/>
</dbReference>
<organism evidence="12 13">
    <name type="scientific">Syntrophomonas wolfei subsp. wolfei (strain DSM 2245B / Goettingen)</name>
    <dbReference type="NCBI Taxonomy" id="335541"/>
    <lineage>
        <taxon>Bacteria</taxon>
        <taxon>Bacillati</taxon>
        <taxon>Bacillota</taxon>
        <taxon>Clostridia</taxon>
        <taxon>Eubacteriales</taxon>
        <taxon>Syntrophomonadaceae</taxon>
        <taxon>Syntrophomonas</taxon>
    </lineage>
</organism>
<evidence type="ECO:0000313" key="12">
    <source>
        <dbReference type="EMBL" id="ABI68366.1"/>
    </source>
</evidence>
<name>Q0AY38_SYNWW</name>
<evidence type="ECO:0000259" key="10">
    <source>
        <dbReference type="PROSITE" id="PS50112"/>
    </source>
</evidence>
<evidence type="ECO:0000256" key="3">
    <source>
        <dbReference type="ARBA" id="ARBA00022553"/>
    </source>
</evidence>
<dbReference type="OrthoDB" id="9784397at2"/>
<reference evidence="13" key="1">
    <citation type="journal article" date="2010" name="Environ. Microbiol.">
        <title>The genome of Syntrophomonas wolfei: new insights into syntrophic metabolism and biohydrogen production.</title>
        <authorList>
            <person name="Sieber J.R."/>
            <person name="Sims D.R."/>
            <person name="Han C."/>
            <person name="Kim E."/>
            <person name="Lykidis A."/>
            <person name="Lapidus A.L."/>
            <person name="McDonnald E."/>
            <person name="Rohlin L."/>
            <person name="Culley D.E."/>
            <person name="Gunsalus R."/>
            <person name="McInerney M.J."/>
        </authorList>
    </citation>
    <scope>NUCLEOTIDE SEQUENCE [LARGE SCALE GENOMIC DNA]</scope>
    <source>
        <strain evidence="13">DSM 2245B / Goettingen</strain>
    </source>
</reference>
<dbReference type="InterPro" id="IPR003594">
    <property type="entry name" value="HATPase_dom"/>
</dbReference>
<keyword evidence="8" id="KW-0902">Two-component regulatory system</keyword>
<keyword evidence="3" id="KW-0597">Phosphoprotein</keyword>
<dbReference type="InterPro" id="IPR000014">
    <property type="entry name" value="PAS"/>
</dbReference>
<dbReference type="AlphaFoldDB" id="Q0AY38"/>
<keyword evidence="7" id="KW-0067">ATP-binding</keyword>
<evidence type="ECO:0000256" key="6">
    <source>
        <dbReference type="ARBA" id="ARBA00022777"/>
    </source>
</evidence>
<feature type="domain" description="Histidine kinase" evidence="9">
    <location>
        <begin position="283"/>
        <end position="487"/>
    </location>
</feature>
<accession>Q0AY38</accession>
<evidence type="ECO:0000259" key="9">
    <source>
        <dbReference type="PROSITE" id="PS50109"/>
    </source>
</evidence>
<dbReference type="PANTHER" id="PTHR43065">
    <property type="entry name" value="SENSOR HISTIDINE KINASE"/>
    <property type="match status" value="1"/>
</dbReference>